<sequence>MRYVALLRGINVGGKHKVDMKRLKSIFLSLGCTNVSTYINSGNAWFDSDKKPAELTSELSMKLEKEFGFAIPTIVKTLNEVKRIAAAIPANWQNDSTHKCDVAYLFKEIDSEQTLEKLPMNREYVDIRYIKGAIYWCVERRNYNKSRLNKIISNSNYQRMTVRNVNTARILAQQS</sequence>
<dbReference type="PIRSF" id="PIRSF008502">
    <property type="entry name" value="UCP008502"/>
    <property type="match status" value="1"/>
</dbReference>
<reference evidence="1 2" key="1">
    <citation type="submission" date="2019-08" db="EMBL/GenBank/DDBJ databases">
        <authorList>
            <person name="Vazquez-Campos X."/>
        </authorList>
    </citation>
    <scope>NUCLEOTIDE SEQUENCE [LARGE SCALE GENOMIC DNA]</scope>
    <source>
        <strain evidence="1">LFW-283_2</strain>
    </source>
</reference>
<dbReference type="Gene3D" id="3.30.70.1280">
    <property type="entry name" value="SP0830-like domains"/>
    <property type="match status" value="1"/>
</dbReference>
<dbReference type="PANTHER" id="PTHR36439:SF1">
    <property type="entry name" value="DUF1697 DOMAIN-CONTAINING PROTEIN"/>
    <property type="match status" value="1"/>
</dbReference>
<dbReference type="EMBL" id="CABMJJ010000009">
    <property type="protein sequence ID" value="VVC04413.1"/>
    <property type="molecule type" value="Genomic_DNA"/>
</dbReference>
<dbReference type="PANTHER" id="PTHR36439">
    <property type="entry name" value="BLL4334 PROTEIN"/>
    <property type="match status" value="1"/>
</dbReference>
<dbReference type="AlphaFoldDB" id="A0A5E4LTK4"/>
<organism evidence="1 2">
    <name type="scientific">Candidatus Bilamarchaeum dharawalense</name>
    <dbReference type="NCBI Taxonomy" id="2885759"/>
    <lineage>
        <taxon>Archaea</taxon>
        <taxon>Candidatus Micrarchaeota</taxon>
        <taxon>Candidatus Micrarchaeia</taxon>
        <taxon>Candidatus Anstonellales</taxon>
        <taxon>Candidatus Bilamarchaeaceae</taxon>
        <taxon>Candidatus Bilamarchaeum</taxon>
    </lineage>
</organism>
<comment type="caution">
    <text evidence="1">The sequence shown here is derived from an EMBL/GenBank/DDBJ whole genome shotgun (WGS) entry which is preliminary data.</text>
</comment>
<accession>A0A5E4LTK4</accession>
<dbReference type="InterPro" id="IPR012545">
    <property type="entry name" value="DUF1697"/>
</dbReference>
<evidence type="ECO:0000313" key="1">
    <source>
        <dbReference type="EMBL" id="VVC04413.1"/>
    </source>
</evidence>
<gene>
    <name evidence="1" type="ORF">LFW2832_00936</name>
</gene>
<evidence type="ECO:0008006" key="3">
    <source>
        <dbReference type="Google" id="ProtNLM"/>
    </source>
</evidence>
<dbReference type="Pfam" id="PF08002">
    <property type="entry name" value="DUF1697"/>
    <property type="match status" value="1"/>
</dbReference>
<proteinExistence type="predicted"/>
<protein>
    <recommendedName>
        <fullName evidence="3">DUF1697 domain-containing protein</fullName>
    </recommendedName>
</protein>
<dbReference type="Gene3D" id="3.30.70.1260">
    <property type="entry name" value="bacterial protein sp0830 like"/>
    <property type="match status" value="1"/>
</dbReference>
<evidence type="ECO:0000313" key="2">
    <source>
        <dbReference type="Proteomes" id="UP000789941"/>
    </source>
</evidence>
<name>A0A5E4LTK4_9ARCH</name>
<dbReference type="Proteomes" id="UP000789941">
    <property type="component" value="Unassembled WGS sequence"/>
</dbReference>
<dbReference type="SUPFAM" id="SSF160379">
    <property type="entry name" value="SP0830-like"/>
    <property type="match status" value="1"/>
</dbReference>